<evidence type="ECO:0000256" key="6">
    <source>
        <dbReference type="ARBA" id="ARBA00023136"/>
    </source>
</evidence>
<gene>
    <name evidence="9" type="ORF">FTV88_1013</name>
</gene>
<dbReference type="Pfam" id="PF00884">
    <property type="entry name" value="Sulfatase"/>
    <property type="match status" value="1"/>
</dbReference>
<evidence type="ECO:0000256" key="4">
    <source>
        <dbReference type="ARBA" id="ARBA00022692"/>
    </source>
</evidence>
<dbReference type="RefSeq" id="WP_153724602.1">
    <property type="nucleotide sequence ID" value="NZ_CP045875.1"/>
</dbReference>
<name>A0A5Q2N3L0_9FIRM</name>
<evidence type="ECO:0000256" key="1">
    <source>
        <dbReference type="ARBA" id="ARBA00004651"/>
    </source>
</evidence>
<dbReference type="AlphaFoldDB" id="A0A5Q2N3L0"/>
<sequence length="623" mass="71670">MMKSYSLQSPRSYGAILLMLALWVVLPFLLLLAIELIHRGSYGELQAWLSGNRSIILLNYLIALAISTFIIAIIGSFYLSFALSTLLLLLFALVNLYKLQFLGDPLFPWDLMLYQQVINLAPVLAKETGFWDLLLILAIVLAIFFSRKFLPAAKVHFSLRLLGLIVSLFLLYSIAFYKSSPVAESVIREDMKIHEHVWLQSMNYEINGSLLAFVMNVESAVIATPAGYHKQAIESIMAELEAKVASKKTFDRRLTPVELPQKPNIIIIMNEAFWDPTLLDKATFSADPMPFFRSLQKDYSTGTLLSPTFGGNTSNVEFEVLTGFSMSYLPPGSVPYQQHIKRPTPSMASLLKAEGYRTIAVHPYARWFWNREEVYHYFGFDHYHSIEDFEGYAYRGPYIADEEVSRFIIRETEKQEEPLFIYAVTMQNHGPYEANRYEENEVTVGGELSPPSIAAVETFTQGVVDVDRSLQILVDYYKDSPEPTLIVLFGDHLPFLGSNHSIYREAGFIERQEKDWSLDEYARMRKVPFLIWTNYDQVNVRLDGLSTSFLAPYLFRLSGMELPLYYHFLDHFQRRYPGLISNLLIDSQGNLLREMPEEDRALLDQYWLLQYDMMFGRQYSMGP</sequence>
<keyword evidence="4 7" id="KW-0812">Transmembrane</keyword>
<dbReference type="Proteomes" id="UP000366051">
    <property type="component" value="Chromosome"/>
</dbReference>
<proteinExistence type="predicted"/>
<dbReference type="Gene3D" id="3.40.720.10">
    <property type="entry name" value="Alkaline Phosphatase, subunit A"/>
    <property type="match status" value="1"/>
</dbReference>
<evidence type="ECO:0000256" key="2">
    <source>
        <dbReference type="ARBA" id="ARBA00004936"/>
    </source>
</evidence>
<evidence type="ECO:0000313" key="9">
    <source>
        <dbReference type="EMBL" id="QGG47165.1"/>
    </source>
</evidence>
<feature type="transmembrane region" description="Helical" evidence="7">
    <location>
        <begin position="12"/>
        <end position="34"/>
    </location>
</feature>
<keyword evidence="6 7" id="KW-0472">Membrane</keyword>
<comment type="subcellular location">
    <subcellularLocation>
        <location evidence="1">Cell membrane</location>
        <topology evidence="1">Multi-pass membrane protein</topology>
    </subcellularLocation>
</comment>
<feature type="transmembrane region" description="Helical" evidence="7">
    <location>
        <begin position="81"/>
        <end position="99"/>
    </location>
</feature>
<evidence type="ECO:0000256" key="7">
    <source>
        <dbReference type="SAM" id="Phobius"/>
    </source>
</evidence>
<dbReference type="PANTHER" id="PTHR47371">
    <property type="entry name" value="LIPOTEICHOIC ACID SYNTHASE"/>
    <property type="match status" value="1"/>
</dbReference>
<dbReference type="InterPro" id="IPR000917">
    <property type="entry name" value="Sulfatase_N"/>
</dbReference>
<keyword evidence="3" id="KW-1003">Cell membrane</keyword>
<evidence type="ECO:0000259" key="8">
    <source>
        <dbReference type="Pfam" id="PF00884"/>
    </source>
</evidence>
<dbReference type="OrthoDB" id="243547at2"/>
<feature type="transmembrane region" description="Helical" evidence="7">
    <location>
        <begin position="157"/>
        <end position="177"/>
    </location>
</feature>
<keyword evidence="5 7" id="KW-1133">Transmembrane helix</keyword>
<feature type="transmembrane region" description="Helical" evidence="7">
    <location>
        <begin position="128"/>
        <end position="145"/>
    </location>
</feature>
<dbReference type="PANTHER" id="PTHR47371:SF3">
    <property type="entry name" value="PHOSPHOGLYCEROL TRANSFERASE I"/>
    <property type="match status" value="1"/>
</dbReference>
<keyword evidence="10" id="KW-1185">Reference proteome</keyword>
<dbReference type="EMBL" id="CP045875">
    <property type="protein sequence ID" value="QGG47165.1"/>
    <property type="molecule type" value="Genomic_DNA"/>
</dbReference>
<dbReference type="CDD" id="cd16015">
    <property type="entry name" value="LTA_synthase"/>
    <property type="match status" value="1"/>
</dbReference>
<evidence type="ECO:0000256" key="3">
    <source>
        <dbReference type="ARBA" id="ARBA00022475"/>
    </source>
</evidence>
<dbReference type="InterPro" id="IPR017850">
    <property type="entry name" value="Alkaline_phosphatase_core_sf"/>
</dbReference>
<dbReference type="SUPFAM" id="SSF53649">
    <property type="entry name" value="Alkaline phosphatase-like"/>
    <property type="match status" value="1"/>
</dbReference>
<dbReference type="InterPro" id="IPR050448">
    <property type="entry name" value="OpgB/LTA_synthase_biosynth"/>
</dbReference>
<comment type="pathway">
    <text evidence="2">Cell wall biogenesis; lipoteichoic acid biosynthesis.</text>
</comment>
<feature type="transmembrane region" description="Helical" evidence="7">
    <location>
        <begin position="54"/>
        <end position="74"/>
    </location>
</feature>
<protein>
    <submittedName>
        <fullName evidence="9">Putative sulfatase family protein</fullName>
    </submittedName>
</protein>
<organism evidence="9 10">
    <name type="scientific">Heliorestis convoluta</name>
    <dbReference type="NCBI Taxonomy" id="356322"/>
    <lineage>
        <taxon>Bacteria</taxon>
        <taxon>Bacillati</taxon>
        <taxon>Bacillota</taxon>
        <taxon>Clostridia</taxon>
        <taxon>Eubacteriales</taxon>
        <taxon>Heliobacteriaceae</taxon>
        <taxon>Heliorestis</taxon>
    </lineage>
</organism>
<accession>A0A5Q2N3L0</accession>
<evidence type="ECO:0000313" key="10">
    <source>
        <dbReference type="Proteomes" id="UP000366051"/>
    </source>
</evidence>
<feature type="domain" description="Sulfatase N-terminal" evidence="8">
    <location>
        <begin position="263"/>
        <end position="558"/>
    </location>
</feature>
<dbReference type="KEGG" id="hcv:FTV88_1013"/>
<reference evidence="10" key="1">
    <citation type="submission" date="2019-11" db="EMBL/GenBank/DDBJ databases">
        <title>Genome sequence of Heliorestis convoluta strain HH, an alkaliphilic and minimalistic phototrophic bacterium from a soda lake in Egypt.</title>
        <authorList>
            <person name="Dewey E.D."/>
            <person name="Stokes L.M."/>
            <person name="Burchell B.M."/>
            <person name="Shaffer K.N."/>
            <person name="Huntington A.M."/>
            <person name="Baker J.M."/>
            <person name="Nadendla S."/>
            <person name="Giglio M.G."/>
            <person name="Touchman J.W."/>
            <person name="Blankenship R.E."/>
            <person name="Madigan M.T."/>
            <person name="Sattley W.M."/>
        </authorList>
    </citation>
    <scope>NUCLEOTIDE SEQUENCE [LARGE SCALE GENOMIC DNA]</scope>
    <source>
        <strain evidence="10">HH</strain>
    </source>
</reference>
<dbReference type="GO" id="GO:0005886">
    <property type="term" value="C:plasma membrane"/>
    <property type="evidence" value="ECO:0007669"/>
    <property type="project" value="UniProtKB-SubCell"/>
</dbReference>
<evidence type="ECO:0000256" key="5">
    <source>
        <dbReference type="ARBA" id="ARBA00022989"/>
    </source>
</evidence>